<dbReference type="GO" id="GO:0003700">
    <property type="term" value="F:DNA-binding transcription factor activity"/>
    <property type="evidence" value="ECO:0007669"/>
    <property type="project" value="TreeGrafter"/>
</dbReference>
<keyword evidence="1" id="KW-0805">Transcription regulation</keyword>
<protein>
    <submittedName>
        <fullName evidence="6">IclR family transcriptional regulator</fullName>
    </submittedName>
</protein>
<evidence type="ECO:0000259" key="5">
    <source>
        <dbReference type="PROSITE" id="PS51078"/>
    </source>
</evidence>
<dbReference type="InterPro" id="IPR014757">
    <property type="entry name" value="Tscrpt_reg_IclR_C"/>
</dbReference>
<dbReference type="Gene3D" id="1.10.10.10">
    <property type="entry name" value="Winged helix-like DNA-binding domain superfamily/Winged helix DNA-binding domain"/>
    <property type="match status" value="1"/>
</dbReference>
<evidence type="ECO:0000259" key="4">
    <source>
        <dbReference type="PROSITE" id="PS51077"/>
    </source>
</evidence>
<evidence type="ECO:0000256" key="2">
    <source>
        <dbReference type="ARBA" id="ARBA00023125"/>
    </source>
</evidence>
<feature type="domain" description="HTH iclR-type" evidence="4">
    <location>
        <begin position="21"/>
        <end position="83"/>
    </location>
</feature>
<dbReference type="InterPro" id="IPR036390">
    <property type="entry name" value="WH_DNA-bd_sf"/>
</dbReference>
<dbReference type="Gene3D" id="3.30.450.40">
    <property type="match status" value="1"/>
</dbReference>
<keyword evidence="2" id="KW-0238">DNA-binding</keyword>
<evidence type="ECO:0000256" key="3">
    <source>
        <dbReference type="ARBA" id="ARBA00023163"/>
    </source>
</evidence>
<proteinExistence type="predicted"/>
<dbReference type="PROSITE" id="PS51078">
    <property type="entry name" value="ICLR_ED"/>
    <property type="match status" value="1"/>
</dbReference>
<keyword evidence="7" id="KW-1185">Reference proteome</keyword>
<dbReference type="InterPro" id="IPR005471">
    <property type="entry name" value="Tscrpt_reg_IclR_N"/>
</dbReference>
<organism evidence="6 7">
    <name type="scientific">Eoetvoesiella caeni</name>
    <dbReference type="NCBI Taxonomy" id="645616"/>
    <lineage>
        <taxon>Bacteria</taxon>
        <taxon>Pseudomonadati</taxon>
        <taxon>Pseudomonadota</taxon>
        <taxon>Betaproteobacteria</taxon>
        <taxon>Burkholderiales</taxon>
        <taxon>Alcaligenaceae</taxon>
        <taxon>Eoetvoesiella</taxon>
    </lineage>
</organism>
<dbReference type="EMBL" id="QNRQ01000003">
    <property type="protein sequence ID" value="RBP40764.1"/>
    <property type="molecule type" value="Genomic_DNA"/>
</dbReference>
<name>A0A366HF86_9BURK</name>
<feature type="domain" description="IclR-ED" evidence="5">
    <location>
        <begin position="84"/>
        <end position="266"/>
    </location>
</feature>
<dbReference type="Pfam" id="PF01614">
    <property type="entry name" value="IclR_C"/>
    <property type="match status" value="1"/>
</dbReference>
<dbReference type="InterPro" id="IPR029016">
    <property type="entry name" value="GAF-like_dom_sf"/>
</dbReference>
<comment type="caution">
    <text evidence="6">The sequence shown here is derived from an EMBL/GenBank/DDBJ whole genome shotgun (WGS) entry which is preliminary data.</text>
</comment>
<dbReference type="PROSITE" id="PS51077">
    <property type="entry name" value="HTH_ICLR"/>
    <property type="match status" value="1"/>
</dbReference>
<dbReference type="SUPFAM" id="SSF55781">
    <property type="entry name" value="GAF domain-like"/>
    <property type="match status" value="1"/>
</dbReference>
<sequence length="300" mass="32797">MITSAVARGRPKSKSEQSIGIQTVDTALKVLEIITQEGAPIGLSELSRRTGLIPSKLHRYLVTLIRHDMLKQSPMTGLYDLGSAALRIGLAALSRHDAISTAQELISALAANTKTTVALYVWTEMGPTLVRMELGTPPPAILRIGTALPLVHSATGRVFLAHMPSSKTEHLVRKERAAAKSDGVPFPTQQELNDISNDIRQHEIYWTRDAIITASVGVIPVLRKPQDPLCVIIAILPLGRASEAQQQRTGLQLMAARDVLQKECGFDAAVPTPDSDRKTRELQKRLDQITAHLKRQEAEP</sequence>
<dbReference type="InterPro" id="IPR036388">
    <property type="entry name" value="WH-like_DNA-bd_sf"/>
</dbReference>
<dbReference type="OrthoDB" id="9792858at2"/>
<dbReference type="PANTHER" id="PTHR30136">
    <property type="entry name" value="HELIX-TURN-HELIX TRANSCRIPTIONAL REGULATOR, ICLR FAMILY"/>
    <property type="match status" value="1"/>
</dbReference>
<dbReference type="InterPro" id="IPR050707">
    <property type="entry name" value="HTH_MetabolicPath_Reg"/>
</dbReference>
<dbReference type="Pfam" id="PF09339">
    <property type="entry name" value="HTH_IclR"/>
    <property type="match status" value="1"/>
</dbReference>
<reference evidence="6 7" key="1">
    <citation type="submission" date="2018-06" db="EMBL/GenBank/DDBJ databases">
        <title>Genomic Encyclopedia of Type Strains, Phase IV (KMG-IV): sequencing the most valuable type-strain genomes for metagenomic binning, comparative biology and taxonomic classification.</title>
        <authorList>
            <person name="Goeker M."/>
        </authorList>
    </citation>
    <scope>NUCLEOTIDE SEQUENCE [LARGE SCALE GENOMIC DNA]</scope>
    <source>
        <strain evidence="6 7">DSM 25520</strain>
    </source>
</reference>
<dbReference type="GO" id="GO:0003677">
    <property type="term" value="F:DNA binding"/>
    <property type="evidence" value="ECO:0007669"/>
    <property type="project" value="UniProtKB-KW"/>
</dbReference>
<dbReference type="GO" id="GO:0045892">
    <property type="term" value="P:negative regulation of DNA-templated transcription"/>
    <property type="evidence" value="ECO:0007669"/>
    <property type="project" value="TreeGrafter"/>
</dbReference>
<dbReference type="SMART" id="SM00346">
    <property type="entry name" value="HTH_ICLR"/>
    <property type="match status" value="1"/>
</dbReference>
<dbReference type="SUPFAM" id="SSF46785">
    <property type="entry name" value="Winged helix' DNA-binding domain"/>
    <property type="match status" value="1"/>
</dbReference>
<dbReference type="Proteomes" id="UP000253628">
    <property type="component" value="Unassembled WGS sequence"/>
</dbReference>
<keyword evidence="3" id="KW-0804">Transcription</keyword>
<evidence type="ECO:0000313" key="7">
    <source>
        <dbReference type="Proteomes" id="UP000253628"/>
    </source>
</evidence>
<gene>
    <name evidence="6" type="ORF">DFR37_103103</name>
</gene>
<dbReference type="RefSeq" id="WP_113932541.1">
    <property type="nucleotide sequence ID" value="NZ_JACCEU010000004.1"/>
</dbReference>
<dbReference type="PANTHER" id="PTHR30136:SF8">
    <property type="entry name" value="TRANSCRIPTIONAL REGULATORY PROTEIN"/>
    <property type="match status" value="1"/>
</dbReference>
<evidence type="ECO:0000313" key="6">
    <source>
        <dbReference type="EMBL" id="RBP40764.1"/>
    </source>
</evidence>
<dbReference type="AlphaFoldDB" id="A0A366HF86"/>
<evidence type="ECO:0000256" key="1">
    <source>
        <dbReference type="ARBA" id="ARBA00023015"/>
    </source>
</evidence>
<accession>A0A366HF86</accession>